<proteinExistence type="predicted"/>
<organism evidence="1 2">
    <name type="scientific">Candidatus Edwardsbacteria bacterium GWF2_54_11</name>
    <dbReference type="NCBI Taxonomy" id="1817851"/>
    <lineage>
        <taxon>Bacteria</taxon>
        <taxon>Candidatus Edwardsiibacteriota</taxon>
    </lineage>
</organism>
<dbReference type="AlphaFoldDB" id="A0A1F5RBT6"/>
<dbReference type="Proteomes" id="UP000177230">
    <property type="component" value="Unassembled WGS sequence"/>
</dbReference>
<evidence type="ECO:0000313" key="2">
    <source>
        <dbReference type="Proteomes" id="UP000177230"/>
    </source>
</evidence>
<name>A0A1F5RBT6_9BACT</name>
<evidence type="ECO:0008006" key="3">
    <source>
        <dbReference type="Google" id="ProtNLM"/>
    </source>
</evidence>
<protein>
    <recommendedName>
        <fullName evidence="3">Nucleoside 2-deoxyribosyltransferase</fullName>
    </recommendedName>
</protein>
<comment type="caution">
    <text evidence="1">The sequence shown here is derived from an EMBL/GenBank/DDBJ whole genome shotgun (WGS) entry which is preliminary data.</text>
</comment>
<evidence type="ECO:0000313" key="1">
    <source>
        <dbReference type="EMBL" id="OGF11908.1"/>
    </source>
</evidence>
<sequence>MKFYVAAYVREKRRVKDICRSLELLGHKITVDWTKDEAPKLKDRSIFSKDVRRVAVRDMKGVLDCDIFIILSDPVHGRAKYVELGAAIASFEKNRRPLIYALGKTSDQTVFYYHPVVKRVKTLDDIICNIRQSKEKTRSTKQSEVSHE</sequence>
<dbReference type="EMBL" id="MFFM01000034">
    <property type="protein sequence ID" value="OGF11908.1"/>
    <property type="molecule type" value="Genomic_DNA"/>
</dbReference>
<reference evidence="1 2" key="1">
    <citation type="journal article" date="2016" name="Nat. Commun.">
        <title>Thousands of microbial genomes shed light on interconnected biogeochemical processes in an aquifer system.</title>
        <authorList>
            <person name="Anantharaman K."/>
            <person name="Brown C.T."/>
            <person name="Hug L.A."/>
            <person name="Sharon I."/>
            <person name="Castelle C.J."/>
            <person name="Probst A.J."/>
            <person name="Thomas B.C."/>
            <person name="Singh A."/>
            <person name="Wilkins M.J."/>
            <person name="Karaoz U."/>
            <person name="Brodie E.L."/>
            <person name="Williams K.H."/>
            <person name="Hubbard S.S."/>
            <person name="Banfield J.F."/>
        </authorList>
    </citation>
    <scope>NUCLEOTIDE SEQUENCE [LARGE SCALE GENOMIC DNA]</scope>
</reference>
<gene>
    <name evidence="1" type="ORF">A2024_02645</name>
</gene>
<accession>A0A1F5RBT6</accession>